<feature type="transmembrane region" description="Helical" evidence="6">
    <location>
        <begin position="302"/>
        <end position="325"/>
    </location>
</feature>
<evidence type="ECO:0000256" key="2">
    <source>
        <dbReference type="ARBA" id="ARBA00022475"/>
    </source>
</evidence>
<dbReference type="PANTHER" id="PTHR45138:SF9">
    <property type="entry name" value="DIGUANYLATE CYCLASE DGCM-RELATED"/>
    <property type="match status" value="1"/>
</dbReference>
<dbReference type="Gene3D" id="3.30.70.270">
    <property type="match status" value="1"/>
</dbReference>
<evidence type="ECO:0000259" key="7">
    <source>
        <dbReference type="PROSITE" id="PS50887"/>
    </source>
</evidence>
<dbReference type="SMART" id="SM00267">
    <property type="entry name" value="GGDEF"/>
    <property type="match status" value="1"/>
</dbReference>
<dbReference type="CDD" id="cd18773">
    <property type="entry name" value="PDC1_HK_sensor"/>
    <property type="match status" value="1"/>
</dbReference>
<dbReference type="InterPro" id="IPR033479">
    <property type="entry name" value="dCache_1"/>
</dbReference>
<dbReference type="GO" id="GO:0005886">
    <property type="term" value="C:plasma membrane"/>
    <property type="evidence" value="ECO:0007669"/>
    <property type="project" value="UniProtKB-SubCell"/>
</dbReference>
<dbReference type="Proteomes" id="UP000235589">
    <property type="component" value="Chromosome"/>
</dbReference>
<evidence type="ECO:0000256" key="5">
    <source>
        <dbReference type="ARBA" id="ARBA00023136"/>
    </source>
</evidence>
<proteinExistence type="predicted"/>
<dbReference type="Pfam" id="PF00990">
    <property type="entry name" value="GGDEF"/>
    <property type="match status" value="1"/>
</dbReference>
<feature type="transmembrane region" description="Helical" evidence="6">
    <location>
        <begin position="12"/>
        <end position="30"/>
    </location>
</feature>
<dbReference type="InterPro" id="IPR029787">
    <property type="entry name" value="Nucleotide_cyclase"/>
</dbReference>
<gene>
    <name evidence="8" type="ORF">B9O19_01083</name>
</gene>
<keyword evidence="4 6" id="KW-1133">Transmembrane helix</keyword>
<evidence type="ECO:0000256" key="4">
    <source>
        <dbReference type="ARBA" id="ARBA00022989"/>
    </source>
</evidence>
<accession>A0A2K9P3M4</accession>
<dbReference type="NCBIfam" id="TIGR00254">
    <property type="entry name" value="GGDEF"/>
    <property type="match status" value="1"/>
</dbReference>
<evidence type="ECO:0000256" key="1">
    <source>
        <dbReference type="ARBA" id="ARBA00004651"/>
    </source>
</evidence>
<dbReference type="InterPro" id="IPR000160">
    <property type="entry name" value="GGDEF_dom"/>
</dbReference>
<dbReference type="EMBL" id="CP020991">
    <property type="protein sequence ID" value="AUO19248.1"/>
    <property type="molecule type" value="Genomic_DNA"/>
</dbReference>
<keyword evidence="2" id="KW-1003">Cell membrane</keyword>
<dbReference type="PANTHER" id="PTHR45138">
    <property type="entry name" value="REGULATORY COMPONENTS OF SENSORY TRANSDUCTION SYSTEM"/>
    <property type="match status" value="1"/>
</dbReference>
<reference evidence="8 9" key="1">
    <citation type="submission" date="2017-04" db="EMBL/GenBank/DDBJ databases">
        <title>Monoglobus pectinilyticus 14 draft genome.</title>
        <authorList>
            <person name="Kim C."/>
            <person name="Rosendale D.I."/>
            <person name="Kelly W.J."/>
            <person name="Tannock G.W."/>
            <person name="Patchett M.L."/>
            <person name="Jordens J.Z."/>
        </authorList>
    </citation>
    <scope>NUCLEOTIDE SEQUENCE [LARGE SCALE GENOMIC DNA]</scope>
    <source>
        <strain evidence="8 9">14</strain>
    </source>
</reference>
<dbReference type="InterPro" id="IPR050469">
    <property type="entry name" value="Diguanylate_Cyclase"/>
</dbReference>
<sequence length="630" mass="73117">MLKGRKLLKINLLVSIILVFGFIITSFLSYNANYRTSLSNVEQVSSLTAESIYYQLTTMFTRPVNISLTMSRDTLLVTQLNEETKQMNNEEYISTLKNYLETYRGKYNFDSVFLVSEATKRYYNFNGVDRVLTEDNPENVWYYDLMKSGQEYSLNVDNDEVDGADNAITVFVNCKIYGENNKVLGVVGVGIRISYLKDFLKTYEEKYHLRTCLVNEDGIIEISTTHTGYGRTDWFSEYGRESIRSQVLDWKSDKSNLEFWTENEDNSQEKSFVASRYIPELSWHLVVEQDTGSIIGQMKIRLYLTAVIIIGIIIIVLIIISLVLFKFIKQISELMEERQAIFKKATEELYDNIYELNITKNGYANAPTKQYFESLGAKGLPYNKALKVVAEKQIKKEYREGYISTFSPENVIKEFESGNNHLSYDFLITQNDMDYFWMRIDAYIFLSQEDNCIHMFTYRKNIDAEKQIERRASTDEMTGFLTKTATEHSIMSELSEKPEDLYAFFIFDIDNFKQANDQFGHSFGDYCLKEFTEVIRNHFRDGDILGRIGGDEFVAFIPIPDTRWVESKARELSAALNFNCVREEKEWKLSSSIGVSIAPEDGNDFKTLYEKADAALYRTKQRGKNGYTIY</sequence>
<dbReference type="Gene3D" id="3.30.450.20">
    <property type="entry name" value="PAS domain"/>
    <property type="match status" value="1"/>
</dbReference>
<name>A0A2K9P3M4_9FIRM</name>
<keyword evidence="3 6" id="KW-0812">Transmembrane</keyword>
<evidence type="ECO:0000313" key="9">
    <source>
        <dbReference type="Proteomes" id="UP000235589"/>
    </source>
</evidence>
<dbReference type="AlphaFoldDB" id="A0A2K9P3M4"/>
<protein>
    <submittedName>
        <fullName evidence="8">Diguanylate cyclase</fullName>
    </submittedName>
</protein>
<comment type="subcellular location">
    <subcellularLocation>
        <location evidence="1">Cell membrane</location>
        <topology evidence="1">Multi-pass membrane protein</topology>
    </subcellularLocation>
</comment>
<dbReference type="SUPFAM" id="SSF55073">
    <property type="entry name" value="Nucleotide cyclase"/>
    <property type="match status" value="1"/>
</dbReference>
<dbReference type="PROSITE" id="PS50887">
    <property type="entry name" value="GGDEF"/>
    <property type="match status" value="1"/>
</dbReference>
<evidence type="ECO:0000256" key="3">
    <source>
        <dbReference type="ARBA" id="ARBA00022692"/>
    </source>
</evidence>
<dbReference type="GO" id="GO:0052621">
    <property type="term" value="F:diguanylate cyclase activity"/>
    <property type="evidence" value="ECO:0007669"/>
    <property type="project" value="TreeGrafter"/>
</dbReference>
<evidence type="ECO:0000256" key="6">
    <source>
        <dbReference type="SAM" id="Phobius"/>
    </source>
</evidence>
<keyword evidence="5 6" id="KW-0472">Membrane</keyword>
<dbReference type="KEGG" id="mpec:B9O19_01083"/>
<evidence type="ECO:0000313" key="8">
    <source>
        <dbReference type="EMBL" id="AUO19248.1"/>
    </source>
</evidence>
<dbReference type="CDD" id="cd01949">
    <property type="entry name" value="GGDEF"/>
    <property type="match status" value="1"/>
</dbReference>
<feature type="domain" description="GGDEF" evidence="7">
    <location>
        <begin position="500"/>
        <end position="630"/>
    </location>
</feature>
<dbReference type="Pfam" id="PF02743">
    <property type="entry name" value="dCache_1"/>
    <property type="match status" value="1"/>
</dbReference>
<keyword evidence="9" id="KW-1185">Reference proteome</keyword>
<organism evidence="8 9">
    <name type="scientific">Monoglobus pectinilyticus</name>
    <dbReference type="NCBI Taxonomy" id="1981510"/>
    <lineage>
        <taxon>Bacteria</taxon>
        <taxon>Bacillati</taxon>
        <taxon>Bacillota</taxon>
        <taxon>Clostridia</taxon>
        <taxon>Monoglobales</taxon>
        <taxon>Monoglobaceae</taxon>
        <taxon>Monoglobus</taxon>
    </lineage>
</organism>
<dbReference type="InterPro" id="IPR043128">
    <property type="entry name" value="Rev_trsase/Diguanyl_cyclase"/>
</dbReference>